<protein>
    <recommendedName>
        <fullName evidence="3">CARD domain-containing protein</fullName>
    </recommendedName>
</protein>
<proteinExistence type="predicted"/>
<sequence>MEDWQKEIIKKNLDKLITLTTCRTKLLAKLEASGILSDDDTAILEELGHNRLKQTSEFYKIMLTRTNGFERLLEALRETRQSGAADLLVSGTTKYQGGAYTASPLLTQGDTRFTTTTGLTSGLGRT</sequence>
<dbReference type="EMBL" id="CAXLJM020000009">
    <property type="protein sequence ID" value="CAL8076005.1"/>
    <property type="molecule type" value="Genomic_DNA"/>
</dbReference>
<accession>A0ABP1PSP7</accession>
<evidence type="ECO:0008006" key="3">
    <source>
        <dbReference type="Google" id="ProtNLM"/>
    </source>
</evidence>
<dbReference type="SUPFAM" id="SSF47986">
    <property type="entry name" value="DEATH domain"/>
    <property type="match status" value="1"/>
</dbReference>
<dbReference type="Gene3D" id="1.10.533.10">
    <property type="entry name" value="Death Domain, Fas"/>
    <property type="match status" value="1"/>
</dbReference>
<evidence type="ECO:0000313" key="2">
    <source>
        <dbReference type="Proteomes" id="UP001642540"/>
    </source>
</evidence>
<evidence type="ECO:0000313" key="1">
    <source>
        <dbReference type="EMBL" id="CAL8076005.1"/>
    </source>
</evidence>
<reference evidence="1 2" key="1">
    <citation type="submission" date="2024-08" db="EMBL/GenBank/DDBJ databases">
        <authorList>
            <person name="Cucini C."/>
            <person name="Frati F."/>
        </authorList>
    </citation>
    <scope>NUCLEOTIDE SEQUENCE [LARGE SCALE GENOMIC DNA]</scope>
</reference>
<dbReference type="CDD" id="cd01671">
    <property type="entry name" value="CARD"/>
    <property type="match status" value="1"/>
</dbReference>
<name>A0ABP1PSP7_9HEXA</name>
<keyword evidence="2" id="KW-1185">Reference proteome</keyword>
<organism evidence="1 2">
    <name type="scientific">Orchesella dallaii</name>
    <dbReference type="NCBI Taxonomy" id="48710"/>
    <lineage>
        <taxon>Eukaryota</taxon>
        <taxon>Metazoa</taxon>
        <taxon>Ecdysozoa</taxon>
        <taxon>Arthropoda</taxon>
        <taxon>Hexapoda</taxon>
        <taxon>Collembola</taxon>
        <taxon>Entomobryomorpha</taxon>
        <taxon>Entomobryoidea</taxon>
        <taxon>Orchesellidae</taxon>
        <taxon>Orchesellinae</taxon>
        <taxon>Orchesella</taxon>
    </lineage>
</organism>
<dbReference type="InterPro" id="IPR011029">
    <property type="entry name" value="DEATH-like_dom_sf"/>
</dbReference>
<gene>
    <name evidence="1" type="ORF">ODALV1_LOCUS3337</name>
</gene>
<dbReference type="Proteomes" id="UP001642540">
    <property type="component" value="Unassembled WGS sequence"/>
</dbReference>
<comment type="caution">
    <text evidence="1">The sequence shown here is derived from an EMBL/GenBank/DDBJ whole genome shotgun (WGS) entry which is preliminary data.</text>
</comment>